<proteinExistence type="predicted"/>
<dbReference type="EMBL" id="JAWDEY010000011">
    <property type="protein sequence ID" value="KAK6589784.1"/>
    <property type="molecule type" value="Genomic_DNA"/>
</dbReference>
<organism evidence="1 2">
    <name type="scientific">Cryptosporidium xiaoi</name>
    <dbReference type="NCBI Taxonomy" id="659607"/>
    <lineage>
        <taxon>Eukaryota</taxon>
        <taxon>Sar</taxon>
        <taxon>Alveolata</taxon>
        <taxon>Apicomplexa</taxon>
        <taxon>Conoidasida</taxon>
        <taxon>Coccidia</taxon>
        <taxon>Eucoccidiorida</taxon>
        <taxon>Eimeriorina</taxon>
        <taxon>Cryptosporidiidae</taxon>
        <taxon>Cryptosporidium</taxon>
    </lineage>
</organism>
<evidence type="ECO:0000313" key="1">
    <source>
        <dbReference type="EMBL" id="KAK6589784.1"/>
    </source>
</evidence>
<sequence>MKKQETLKLGESPIGDNIKGIQQNLSSLSTGNALSNTENIKLSPSTIRSFEEYKKPPLPNNTPAEERWPHLGVITDIGTTITDLKDGLLDYYGTLFIPSEHDIGAKIESLRTKDTICGNYNSNIKNTINKKIQVTKDNNGFSVFHKVNEAPLLDDIPDPSSDIPRSIYSYRDKKGNPITDKVRMDDSELIDFHGLAEIPGRGTLRIATNHTENKKRNARQNSNLKNKNTFDEISIEENGIENLLGLDLKDLAARGALSSRARIPYNDIGEMMECISRNCKDVQNRLTFFEDSLSSYQSDPKMAQFIPPLNEPRRFIKNYQSKDPIANYIYSLYRDLYNKSEINSKRIEVIKAKLKVLQSHSKPKTVRIAAHSSLGL</sequence>
<comment type="caution">
    <text evidence="1">The sequence shown here is derived from an EMBL/GenBank/DDBJ whole genome shotgun (WGS) entry which is preliminary data.</text>
</comment>
<dbReference type="Proteomes" id="UP001311799">
    <property type="component" value="Unassembled WGS sequence"/>
</dbReference>
<reference evidence="1 2" key="1">
    <citation type="submission" date="2023-10" db="EMBL/GenBank/DDBJ databases">
        <title>Comparative genomics analysis reveals potential genetic determinants of host preference in Cryptosporidium xiaoi.</title>
        <authorList>
            <person name="Xiao L."/>
            <person name="Li J."/>
        </authorList>
    </citation>
    <scope>NUCLEOTIDE SEQUENCE [LARGE SCALE GENOMIC DNA]</scope>
    <source>
        <strain evidence="1 2">52996</strain>
    </source>
</reference>
<name>A0AAV9XZ33_9CRYT</name>
<evidence type="ECO:0000313" key="2">
    <source>
        <dbReference type="Proteomes" id="UP001311799"/>
    </source>
</evidence>
<protein>
    <submittedName>
        <fullName evidence="1">Uncharacterized protein</fullName>
    </submittedName>
</protein>
<gene>
    <name evidence="1" type="ORF">RS030_1174</name>
</gene>
<keyword evidence="2" id="KW-1185">Reference proteome</keyword>
<accession>A0AAV9XZ33</accession>
<dbReference type="AlphaFoldDB" id="A0AAV9XZ33"/>